<feature type="domain" description="NADH:ubiquinone oxidoreductase intermediate-associated protein 30" evidence="1">
    <location>
        <begin position="267"/>
        <end position="426"/>
    </location>
</feature>
<dbReference type="FunFam" id="3.40.50.720:FF:000377">
    <property type="entry name" value="NAD(P)-binding Rossmann-fold superfamily protein"/>
    <property type="match status" value="1"/>
</dbReference>
<feature type="domain" description="NAD(P)-binding" evidence="2">
    <location>
        <begin position="129"/>
        <end position="245"/>
    </location>
</feature>
<dbReference type="KEGG" id="mcha:111010830"/>
<feature type="domain" description="NAD(P)-binding" evidence="2">
    <location>
        <begin position="441"/>
        <end position="540"/>
    </location>
</feature>
<proteinExistence type="predicted"/>
<organism evidence="3 4">
    <name type="scientific">Momordica charantia</name>
    <name type="common">Bitter gourd</name>
    <name type="synonym">Balsam pear</name>
    <dbReference type="NCBI Taxonomy" id="3673"/>
    <lineage>
        <taxon>Eukaryota</taxon>
        <taxon>Viridiplantae</taxon>
        <taxon>Streptophyta</taxon>
        <taxon>Embryophyta</taxon>
        <taxon>Tracheophyta</taxon>
        <taxon>Spermatophyta</taxon>
        <taxon>Magnoliopsida</taxon>
        <taxon>eudicotyledons</taxon>
        <taxon>Gunneridae</taxon>
        <taxon>Pentapetalae</taxon>
        <taxon>rosids</taxon>
        <taxon>fabids</taxon>
        <taxon>Cucurbitales</taxon>
        <taxon>Cucurbitaceae</taxon>
        <taxon>Momordiceae</taxon>
        <taxon>Momordica</taxon>
    </lineage>
</organism>
<evidence type="ECO:0000259" key="2">
    <source>
        <dbReference type="Pfam" id="PF13460"/>
    </source>
</evidence>
<evidence type="ECO:0000313" key="3">
    <source>
        <dbReference type="Proteomes" id="UP000504603"/>
    </source>
</evidence>
<dbReference type="GeneID" id="111010830"/>
<dbReference type="PANTHER" id="PTHR15020:SF50">
    <property type="entry name" value="UPF0659 PROTEIN YMR090W"/>
    <property type="match status" value="1"/>
</dbReference>
<dbReference type="Proteomes" id="UP000504603">
    <property type="component" value="Unplaced"/>
</dbReference>
<sequence length="596" mass="65517">MGICCVGLQFSSQHSPCFVLKSPKSSSPIGRRKFLLSSQLLPNPFLQILGTDHSFLHYNISSSRSVRFPAKPISSEAWDFGRFLRTLYFFNVPPSPAKFFESLIAKLSGPSPSKPVEEMETSGFILVAGATGGVGRRVVDILREKGLPVRALVRNEEKARKMLGPDIDLIVGDVTKGSTLAPENFKGVRKVINAVSVIVGPKEGDTPDRAKYSQGIKFFEPEIKGDSPEMVEFIGMKNLINAVKKSVGLRNGRLLFGFEGNNLKEIPWGALDDVVMGGVSESSFQIDLKGGENGGPTGVFKGVVSTANNGGFTSVRTRNFSVPEDLSAYDGLELRLKGDGRRYKLIVRTSTDWDTVGYTAGFDTAKGQWQSIRVPFSSLRPIFRARTVTDAPPFDPRNIISLQLMFSKFEYDGKLNPTFVEGAFQLPLSCIRAYIKDPITPRFVHVSSAGVTRPDRPGLDLSKQPPAVRLNKELDFILTFKSKGEDLIRESGIPYAIVRPCALTEEPAGADLIFDQGDNITGKISREEIARICIATLESPYACDKTFEVKSVIPFSEPFTVDPENPPPEKDYNIYFKTLKDGITGKELLEQTPAPV</sequence>
<dbReference type="SUPFAM" id="SSF49785">
    <property type="entry name" value="Galactose-binding domain-like"/>
    <property type="match status" value="1"/>
</dbReference>
<dbReference type="AlphaFoldDB" id="A0A6J1CE50"/>
<accession>A0A6J1CE50</accession>
<name>A0A6J1CE50_MOMCH</name>
<protein>
    <submittedName>
        <fullName evidence="4">Uncharacterized protein LOC111010830</fullName>
    </submittedName>
</protein>
<dbReference type="Pfam" id="PF08547">
    <property type="entry name" value="CIA30"/>
    <property type="match status" value="1"/>
</dbReference>
<dbReference type="InterPro" id="IPR016040">
    <property type="entry name" value="NAD(P)-bd_dom"/>
</dbReference>
<evidence type="ECO:0000259" key="1">
    <source>
        <dbReference type="Pfam" id="PF08547"/>
    </source>
</evidence>
<dbReference type="RefSeq" id="XP_022140095.1">
    <property type="nucleotide sequence ID" value="XM_022284403.1"/>
</dbReference>
<reference evidence="4" key="1">
    <citation type="submission" date="2025-08" db="UniProtKB">
        <authorList>
            <consortium name="RefSeq"/>
        </authorList>
    </citation>
    <scope>IDENTIFICATION</scope>
    <source>
        <strain evidence="4">OHB3-1</strain>
    </source>
</reference>
<dbReference type="Pfam" id="PF13460">
    <property type="entry name" value="NAD_binding_10"/>
    <property type="match status" value="2"/>
</dbReference>
<evidence type="ECO:0000313" key="4">
    <source>
        <dbReference type="RefSeq" id="XP_022140095.1"/>
    </source>
</evidence>
<keyword evidence="3" id="KW-1185">Reference proteome</keyword>
<dbReference type="Gene3D" id="3.40.50.720">
    <property type="entry name" value="NAD(P)-binding Rossmann-like Domain"/>
    <property type="match status" value="2"/>
</dbReference>
<dbReference type="InterPro" id="IPR036291">
    <property type="entry name" value="NAD(P)-bd_dom_sf"/>
</dbReference>
<gene>
    <name evidence="4" type="primary">LOC111010830</name>
</gene>
<dbReference type="InterPro" id="IPR008979">
    <property type="entry name" value="Galactose-bd-like_sf"/>
</dbReference>
<dbReference type="SUPFAM" id="SSF51735">
    <property type="entry name" value="NAD(P)-binding Rossmann-fold domains"/>
    <property type="match status" value="1"/>
</dbReference>
<dbReference type="FunFam" id="3.40.50.720:FF:000344">
    <property type="entry name" value="NAD(P)-binding Rossmann-fold superfamily protein"/>
    <property type="match status" value="1"/>
</dbReference>
<dbReference type="InterPro" id="IPR013857">
    <property type="entry name" value="NADH-UbQ_OxRdtase-assoc_prot30"/>
</dbReference>
<dbReference type="OrthoDB" id="426386at2759"/>
<dbReference type="PANTHER" id="PTHR15020">
    <property type="entry name" value="FLAVIN REDUCTASE-RELATED"/>
    <property type="match status" value="1"/>
</dbReference>